<evidence type="ECO:0000313" key="2">
    <source>
        <dbReference type="Proteomes" id="UP000245168"/>
    </source>
</evidence>
<organism evidence="1 2">
    <name type="scientific">Marinicauda salina</name>
    <dbReference type="NCBI Taxonomy" id="2135793"/>
    <lineage>
        <taxon>Bacteria</taxon>
        <taxon>Pseudomonadati</taxon>
        <taxon>Pseudomonadota</taxon>
        <taxon>Alphaproteobacteria</taxon>
        <taxon>Maricaulales</taxon>
        <taxon>Maricaulaceae</taxon>
        <taxon>Marinicauda</taxon>
    </lineage>
</organism>
<dbReference type="EMBL" id="QEXV01000003">
    <property type="protein sequence ID" value="PWE17517.1"/>
    <property type="molecule type" value="Genomic_DNA"/>
</dbReference>
<dbReference type="Pfam" id="PF04134">
    <property type="entry name" value="DCC1-like"/>
    <property type="match status" value="1"/>
</dbReference>
<protein>
    <submittedName>
        <fullName evidence="1">DUF393 domain-containing protein</fullName>
    </submittedName>
</protein>
<reference evidence="2" key="1">
    <citation type="submission" date="2018-05" db="EMBL/GenBank/DDBJ databases">
        <authorList>
            <person name="Liu B.-T."/>
        </authorList>
    </citation>
    <scope>NUCLEOTIDE SEQUENCE [LARGE SCALE GENOMIC DNA]</scope>
    <source>
        <strain evidence="2">WD6-1</strain>
    </source>
</reference>
<dbReference type="AlphaFoldDB" id="A0A2U2BU47"/>
<dbReference type="InterPro" id="IPR007263">
    <property type="entry name" value="DCC1-like"/>
</dbReference>
<dbReference type="GO" id="GO:0015035">
    <property type="term" value="F:protein-disulfide reductase activity"/>
    <property type="evidence" value="ECO:0007669"/>
    <property type="project" value="InterPro"/>
</dbReference>
<name>A0A2U2BU47_9PROT</name>
<dbReference type="InterPro" id="IPR052927">
    <property type="entry name" value="DCC_oxidoreductase"/>
</dbReference>
<dbReference type="RefSeq" id="WP_109252748.1">
    <property type="nucleotide sequence ID" value="NZ_QEXV01000003.1"/>
</dbReference>
<proteinExistence type="predicted"/>
<dbReference type="Proteomes" id="UP000245168">
    <property type="component" value="Unassembled WGS sequence"/>
</dbReference>
<sequence length="154" mass="16734">MTAAAPAPYSFRDDPAVPDFPDDRVLLVVDGDCALCSWGARTVARGDPDDLFRITTVQSDLGGALLAHYGIDAGDPWTWLVVEDGIAKTSSDGVIAVGRRLAGFWGVLARIAGVFPKFLREPVYRFVARHRIRVFGPGDVCALPDPALRRRLID</sequence>
<gene>
    <name evidence="1" type="ORF">DDZ18_07550</name>
</gene>
<accession>A0A2U2BU47</accession>
<dbReference type="PANTHER" id="PTHR33639">
    <property type="entry name" value="THIOL-DISULFIDE OXIDOREDUCTASE DCC"/>
    <property type="match status" value="1"/>
</dbReference>
<dbReference type="OrthoDB" id="9785438at2"/>
<comment type="caution">
    <text evidence="1">The sequence shown here is derived from an EMBL/GenBank/DDBJ whole genome shotgun (WGS) entry which is preliminary data.</text>
</comment>
<keyword evidence="2" id="KW-1185">Reference proteome</keyword>
<dbReference type="PANTHER" id="PTHR33639:SF2">
    <property type="entry name" value="DUF393 DOMAIN-CONTAINING PROTEIN"/>
    <property type="match status" value="1"/>
</dbReference>
<evidence type="ECO:0000313" key="1">
    <source>
        <dbReference type="EMBL" id="PWE17517.1"/>
    </source>
</evidence>